<dbReference type="Gramene" id="arahy.Tifrunner.gnm2.ann2.Ah15g065700.1">
    <property type="protein sequence ID" value="arahy.Tifrunner.gnm2.ann2.Ah15g065700.1-CDS"/>
    <property type="gene ID" value="arahy.Tifrunner.gnm2.ann2.Ah15g065700"/>
</dbReference>
<sequence>MLKMAARLIPLFILCSLGLTGAGQESVEFITLCQTTEDILEASSSTNAGGSPPLAVHVSHGDLNGVSSSILLAETWLRSNVLAYYPASNITTILVTNHEHQHNQNLGLVLHSLKNLHHSLKRWGLEKHIKVSFALFPLNSFYNNDDFKMVKLKPIVEFLQSVNSTYSLIHSHYKDLTLVSSHLDSIKKLRFLSFNTINFVTTTIPNGRRRLSATKIGSIPPLPEIAEPPLDFPVPYSAPPKNVEHGKPLPPLAQIVSSPPPLQQPPAPFLVPAPASPPEGFDLPPCNPIDNNGSPSPMIIPVQKLWCVAKPHVPEDTLQQGLDYACGEGGADCTDILPQGNCYSPDTLVAHASFAFNSYWQKHKRHGGTCSFGGTAMLINSDPSYLQCRFILS</sequence>
<keyword evidence="6" id="KW-1015">Disulfide bond</keyword>
<keyword evidence="12" id="KW-1185">Reference proteome</keyword>
<dbReference type="EMBL" id="SDMP01000015">
    <property type="protein sequence ID" value="RYR11218.1"/>
    <property type="molecule type" value="Genomic_DNA"/>
</dbReference>
<dbReference type="Proteomes" id="UP000289738">
    <property type="component" value="Chromosome B05"/>
</dbReference>
<evidence type="ECO:0000256" key="7">
    <source>
        <dbReference type="ARBA" id="ARBA00023180"/>
    </source>
</evidence>
<name>A0A444ZAT3_ARAHY</name>
<dbReference type="InterPro" id="IPR012946">
    <property type="entry name" value="X8"/>
</dbReference>
<dbReference type="GO" id="GO:0009506">
    <property type="term" value="C:plasmodesma"/>
    <property type="evidence" value="ECO:0007669"/>
    <property type="project" value="UniProtKB-ARBA"/>
</dbReference>
<evidence type="ECO:0000256" key="3">
    <source>
        <dbReference type="ARBA" id="ARBA00022622"/>
    </source>
</evidence>
<evidence type="ECO:0000256" key="5">
    <source>
        <dbReference type="ARBA" id="ARBA00023136"/>
    </source>
</evidence>
<evidence type="ECO:0000256" key="6">
    <source>
        <dbReference type="ARBA" id="ARBA00023157"/>
    </source>
</evidence>
<feature type="chain" id="PRO_5019420758" description="X8 domain-containing protein" evidence="9">
    <location>
        <begin position="23"/>
        <end position="393"/>
    </location>
</feature>
<comment type="subcellular location">
    <subcellularLocation>
        <location evidence="1">Cell membrane</location>
        <topology evidence="1">Lipid-anchor</topology>
        <topology evidence="1">GPI-anchor</topology>
    </subcellularLocation>
</comment>
<evidence type="ECO:0000256" key="2">
    <source>
        <dbReference type="ARBA" id="ARBA00022475"/>
    </source>
</evidence>
<dbReference type="SMART" id="SM00768">
    <property type="entry name" value="X8"/>
    <property type="match status" value="1"/>
</dbReference>
<dbReference type="OrthoDB" id="421038at2759"/>
<keyword evidence="2" id="KW-1003">Cell membrane</keyword>
<dbReference type="FunFam" id="1.20.58.1040:FF:000001">
    <property type="entry name" value="Glucan endo-1,3-beta-glucosidase 4"/>
    <property type="match status" value="1"/>
</dbReference>
<dbReference type="AlphaFoldDB" id="A0A444ZAT3"/>
<comment type="caution">
    <text evidence="11">The sequence shown here is derived from an EMBL/GenBank/DDBJ whole genome shotgun (WGS) entry which is preliminary data.</text>
</comment>
<dbReference type="STRING" id="3818.A0A444ZAT3"/>
<dbReference type="Pfam" id="PF07983">
    <property type="entry name" value="X8"/>
    <property type="match status" value="1"/>
</dbReference>
<evidence type="ECO:0000259" key="10">
    <source>
        <dbReference type="SMART" id="SM00768"/>
    </source>
</evidence>
<evidence type="ECO:0000313" key="12">
    <source>
        <dbReference type="Proteomes" id="UP000289738"/>
    </source>
</evidence>
<organism evidence="11 12">
    <name type="scientific">Arachis hypogaea</name>
    <name type="common">Peanut</name>
    <dbReference type="NCBI Taxonomy" id="3818"/>
    <lineage>
        <taxon>Eukaryota</taxon>
        <taxon>Viridiplantae</taxon>
        <taxon>Streptophyta</taxon>
        <taxon>Embryophyta</taxon>
        <taxon>Tracheophyta</taxon>
        <taxon>Spermatophyta</taxon>
        <taxon>Magnoliopsida</taxon>
        <taxon>eudicotyledons</taxon>
        <taxon>Gunneridae</taxon>
        <taxon>Pentapetalae</taxon>
        <taxon>rosids</taxon>
        <taxon>fabids</taxon>
        <taxon>Fabales</taxon>
        <taxon>Fabaceae</taxon>
        <taxon>Papilionoideae</taxon>
        <taxon>50 kb inversion clade</taxon>
        <taxon>dalbergioids sensu lato</taxon>
        <taxon>Dalbergieae</taxon>
        <taxon>Pterocarpus clade</taxon>
        <taxon>Arachis</taxon>
    </lineage>
</organism>
<dbReference type="GO" id="GO:0005886">
    <property type="term" value="C:plasma membrane"/>
    <property type="evidence" value="ECO:0007669"/>
    <property type="project" value="UniProtKB-SubCell"/>
</dbReference>
<dbReference type="InterPro" id="IPR044788">
    <property type="entry name" value="X8_dom_prot"/>
</dbReference>
<keyword evidence="4 9" id="KW-0732">Signal</keyword>
<feature type="domain" description="X8" evidence="10">
    <location>
        <begin position="305"/>
        <end position="390"/>
    </location>
</feature>
<feature type="signal peptide" evidence="9">
    <location>
        <begin position="1"/>
        <end position="22"/>
    </location>
</feature>
<reference evidence="11 12" key="1">
    <citation type="submission" date="2019-01" db="EMBL/GenBank/DDBJ databases">
        <title>Sequencing of cultivated peanut Arachis hypogaea provides insights into genome evolution and oil improvement.</title>
        <authorList>
            <person name="Chen X."/>
        </authorList>
    </citation>
    <scope>NUCLEOTIDE SEQUENCE [LARGE SCALE GENOMIC DNA]</scope>
    <source>
        <strain evidence="12">cv. Fuhuasheng</strain>
        <tissue evidence="11">Leaves</tissue>
    </source>
</reference>
<gene>
    <name evidence="11" type="ORF">Ahy_B05g079684</name>
</gene>
<dbReference type="Gene3D" id="1.20.58.1040">
    <property type="match status" value="1"/>
</dbReference>
<dbReference type="Gene3D" id="3.20.20.80">
    <property type="entry name" value="Glycosidases"/>
    <property type="match status" value="1"/>
</dbReference>
<accession>A0A444ZAT3</accession>
<evidence type="ECO:0000256" key="8">
    <source>
        <dbReference type="ARBA" id="ARBA00023288"/>
    </source>
</evidence>
<evidence type="ECO:0000256" key="4">
    <source>
        <dbReference type="ARBA" id="ARBA00022729"/>
    </source>
</evidence>
<evidence type="ECO:0000256" key="9">
    <source>
        <dbReference type="SAM" id="SignalP"/>
    </source>
</evidence>
<dbReference type="SMR" id="A0A444ZAT3"/>
<evidence type="ECO:0000256" key="1">
    <source>
        <dbReference type="ARBA" id="ARBA00004609"/>
    </source>
</evidence>
<keyword evidence="8" id="KW-0449">Lipoprotein</keyword>
<dbReference type="PANTHER" id="PTHR31044:SF140">
    <property type="entry name" value="EXPRESSED PROTEIN"/>
    <property type="match status" value="1"/>
</dbReference>
<keyword evidence="7" id="KW-0325">Glycoprotein</keyword>
<keyword evidence="5" id="KW-0472">Membrane</keyword>
<dbReference type="SUPFAM" id="SSF51445">
    <property type="entry name" value="(Trans)glycosidases"/>
    <property type="match status" value="1"/>
</dbReference>
<protein>
    <recommendedName>
        <fullName evidence="10">X8 domain-containing protein</fullName>
    </recommendedName>
</protein>
<dbReference type="InterPro" id="IPR017853">
    <property type="entry name" value="GH"/>
</dbReference>
<dbReference type="PANTHER" id="PTHR31044">
    <property type="entry name" value="BETA-1,3 GLUCANASE"/>
    <property type="match status" value="1"/>
</dbReference>
<evidence type="ECO:0000313" key="11">
    <source>
        <dbReference type="EMBL" id="RYR11218.1"/>
    </source>
</evidence>
<keyword evidence="3" id="KW-0336">GPI-anchor</keyword>
<proteinExistence type="predicted"/>
<dbReference type="GO" id="GO:0098552">
    <property type="term" value="C:side of membrane"/>
    <property type="evidence" value="ECO:0007669"/>
    <property type="project" value="UniProtKB-KW"/>
</dbReference>